<dbReference type="CDD" id="cd06558">
    <property type="entry name" value="crotonase-like"/>
    <property type="match status" value="1"/>
</dbReference>
<keyword evidence="3" id="KW-1185">Reference proteome</keyword>
<dbReference type="Proteomes" id="UP001582793">
    <property type="component" value="Unassembled WGS sequence"/>
</dbReference>
<protein>
    <submittedName>
        <fullName evidence="2">Enoyl-CoA hydratase-related protein</fullName>
    </submittedName>
</protein>
<dbReference type="Gene3D" id="1.10.12.10">
    <property type="entry name" value="Lyase 2-enoyl-coa Hydratase, Chain A, domain 2"/>
    <property type="match status" value="1"/>
</dbReference>
<evidence type="ECO:0000313" key="2">
    <source>
        <dbReference type="EMBL" id="MFB6394787.1"/>
    </source>
</evidence>
<dbReference type="InterPro" id="IPR014748">
    <property type="entry name" value="Enoyl-CoA_hydra_C"/>
</dbReference>
<dbReference type="Gene3D" id="3.90.226.10">
    <property type="entry name" value="2-enoyl-CoA Hydratase, Chain A, domain 1"/>
    <property type="match status" value="1"/>
</dbReference>
<dbReference type="RefSeq" id="WP_364219516.1">
    <property type="nucleotide sequence ID" value="NZ_JBCGDC010000044.1"/>
</dbReference>
<sequence>MTSFADVHLDGMSIRLDGRILRITLNRPERRNALSSECAREVAALLPDLGREDVVRVIAITAEGDHFCSGMNLKRDRRHEGERPRPTATHRSIDTGPHRLIGALARIEVPVVTSVRGHASGLGCSLALVGDFCVASHTALFSVPFVRRGFTPDSGSTWLLPRLIGIARAREMLMLGRQVTAGEAFEWGLISRLVPDEELTAATEAIVRELADGATTSLGLVKWLLDRNSVGTLEDALRVESLVEDIATRTLDFKEGITAFMERRSPSFEGN</sequence>
<comment type="caution">
    <text evidence="2">The sequence shown here is derived from an EMBL/GenBank/DDBJ whole genome shotgun (WGS) entry which is preliminary data.</text>
</comment>
<dbReference type="Pfam" id="PF00378">
    <property type="entry name" value="ECH_1"/>
    <property type="match status" value="1"/>
</dbReference>
<dbReference type="InterPro" id="IPR001753">
    <property type="entry name" value="Enoyl-CoA_hydra/iso"/>
</dbReference>
<dbReference type="EMBL" id="JBCGDC010000044">
    <property type="protein sequence ID" value="MFB6394787.1"/>
    <property type="molecule type" value="Genomic_DNA"/>
</dbReference>
<name>A0ABV5CS97_9ACTN</name>
<dbReference type="InterPro" id="IPR029045">
    <property type="entry name" value="ClpP/crotonase-like_dom_sf"/>
</dbReference>
<organism evidence="2 3">
    <name type="scientific">Polymorphospora lycopeni</name>
    <dbReference type="NCBI Taxonomy" id="3140240"/>
    <lineage>
        <taxon>Bacteria</taxon>
        <taxon>Bacillati</taxon>
        <taxon>Actinomycetota</taxon>
        <taxon>Actinomycetes</taxon>
        <taxon>Micromonosporales</taxon>
        <taxon>Micromonosporaceae</taxon>
        <taxon>Polymorphospora</taxon>
    </lineage>
</organism>
<gene>
    <name evidence="2" type="ORF">AAFH96_16970</name>
</gene>
<comment type="similarity">
    <text evidence="1">Belongs to the enoyl-CoA hydratase/isomerase family.</text>
</comment>
<evidence type="ECO:0000313" key="3">
    <source>
        <dbReference type="Proteomes" id="UP001582793"/>
    </source>
</evidence>
<accession>A0ABV5CS97</accession>
<dbReference type="PANTHER" id="PTHR43459">
    <property type="entry name" value="ENOYL-COA HYDRATASE"/>
    <property type="match status" value="1"/>
</dbReference>
<dbReference type="SUPFAM" id="SSF52096">
    <property type="entry name" value="ClpP/crotonase"/>
    <property type="match status" value="1"/>
</dbReference>
<proteinExistence type="inferred from homology"/>
<dbReference type="PANTHER" id="PTHR43459:SF1">
    <property type="entry name" value="EG:BACN32G11.4 PROTEIN"/>
    <property type="match status" value="1"/>
</dbReference>
<evidence type="ECO:0000256" key="1">
    <source>
        <dbReference type="ARBA" id="ARBA00005254"/>
    </source>
</evidence>
<reference evidence="2 3" key="1">
    <citation type="submission" date="2024-04" db="EMBL/GenBank/DDBJ databases">
        <title>Polymorphospora sp. isolated from Baiyangdian Lake in Xiong'an New Area.</title>
        <authorList>
            <person name="Zhang X."/>
            <person name="Liu J."/>
        </authorList>
    </citation>
    <scope>NUCLEOTIDE SEQUENCE [LARGE SCALE GENOMIC DNA]</scope>
    <source>
        <strain evidence="2 3">2-325</strain>
    </source>
</reference>